<dbReference type="OrthoDB" id="2701228at2759"/>
<feature type="region of interest" description="Disordered" evidence="1">
    <location>
        <begin position="159"/>
        <end position="191"/>
    </location>
</feature>
<dbReference type="InParanoid" id="A0A0C3DHM1"/>
<keyword evidence="3" id="KW-1185">Reference proteome</keyword>
<sequence>MAFHAKWRKQLCDVLESDSQHCLGRTYFKLARVIDEDHPEFPNSAVLATYLSPLTSWLDEILQQKLMEARVGTVIRALLQLPGTLDSESLQRGLHVMNYQGRLLPVYTISVPSQLFFAMPTDSVHLPSGVHISSPGEEDNNGAASYDMEIPVIMLESLRPGSPQSSESTGMELVDEDTGSRSLHSTGDLTLDGRPFDAEIIDLTGED</sequence>
<evidence type="ECO:0000313" key="2">
    <source>
        <dbReference type="EMBL" id="KIM55551.1"/>
    </source>
</evidence>
<reference evidence="3" key="2">
    <citation type="submission" date="2015-01" db="EMBL/GenBank/DDBJ databases">
        <title>Evolutionary Origins and Diversification of the Mycorrhizal Mutualists.</title>
        <authorList>
            <consortium name="DOE Joint Genome Institute"/>
            <consortium name="Mycorrhizal Genomics Consortium"/>
            <person name="Kohler A."/>
            <person name="Kuo A."/>
            <person name="Nagy L.G."/>
            <person name="Floudas D."/>
            <person name="Copeland A."/>
            <person name="Barry K.W."/>
            <person name="Cichocki N."/>
            <person name="Veneault-Fourrey C."/>
            <person name="LaButti K."/>
            <person name="Lindquist E.A."/>
            <person name="Lipzen A."/>
            <person name="Lundell T."/>
            <person name="Morin E."/>
            <person name="Murat C."/>
            <person name="Riley R."/>
            <person name="Ohm R."/>
            <person name="Sun H."/>
            <person name="Tunlid A."/>
            <person name="Henrissat B."/>
            <person name="Grigoriev I.V."/>
            <person name="Hibbett D.S."/>
            <person name="Martin F."/>
        </authorList>
    </citation>
    <scope>NUCLEOTIDE SEQUENCE [LARGE SCALE GENOMIC DNA]</scope>
    <source>
        <strain evidence="3">Foug A</strain>
    </source>
</reference>
<dbReference type="EMBL" id="KN822132">
    <property type="protein sequence ID" value="KIM55551.1"/>
    <property type="molecule type" value="Genomic_DNA"/>
</dbReference>
<name>A0A0C3DHM1_9AGAM</name>
<organism evidence="2 3">
    <name type="scientific">Scleroderma citrinum Foug A</name>
    <dbReference type="NCBI Taxonomy" id="1036808"/>
    <lineage>
        <taxon>Eukaryota</taxon>
        <taxon>Fungi</taxon>
        <taxon>Dikarya</taxon>
        <taxon>Basidiomycota</taxon>
        <taxon>Agaricomycotina</taxon>
        <taxon>Agaricomycetes</taxon>
        <taxon>Agaricomycetidae</taxon>
        <taxon>Boletales</taxon>
        <taxon>Sclerodermatineae</taxon>
        <taxon>Sclerodermataceae</taxon>
        <taxon>Scleroderma</taxon>
    </lineage>
</organism>
<proteinExistence type="predicted"/>
<dbReference type="STRING" id="1036808.A0A0C3DHM1"/>
<evidence type="ECO:0000313" key="3">
    <source>
        <dbReference type="Proteomes" id="UP000053989"/>
    </source>
</evidence>
<dbReference type="HOGENOM" id="CLU_1327074_0_0_1"/>
<protein>
    <submittedName>
        <fullName evidence="2">Uncharacterized protein</fullName>
    </submittedName>
</protein>
<dbReference type="AlphaFoldDB" id="A0A0C3DHM1"/>
<accession>A0A0C3DHM1</accession>
<evidence type="ECO:0000256" key="1">
    <source>
        <dbReference type="SAM" id="MobiDB-lite"/>
    </source>
</evidence>
<reference evidence="2 3" key="1">
    <citation type="submission" date="2014-04" db="EMBL/GenBank/DDBJ databases">
        <authorList>
            <consortium name="DOE Joint Genome Institute"/>
            <person name="Kuo A."/>
            <person name="Kohler A."/>
            <person name="Nagy L.G."/>
            <person name="Floudas D."/>
            <person name="Copeland A."/>
            <person name="Barry K.W."/>
            <person name="Cichocki N."/>
            <person name="Veneault-Fourrey C."/>
            <person name="LaButti K."/>
            <person name="Lindquist E.A."/>
            <person name="Lipzen A."/>
            <person name="Lundell T."/>
            <person name="Morin E."/>
            <person name="Murat C."/>
            <person name="Sun H."/>
            <person name="Tunlid A."/>
            <person name="Henrissat B."/>
            <person name="Grigoriev I.V."/>
            <person name="Hibbett D.S."/>
            <person name="Martin F."/>
            <person name="Nordberg H.P."/>
            <person name="Cantor M.N."/>
            <person name="Hua S.X."/>
        </authorList>
    </citation>
    <scope>NUCLEOTIDE SEQUENCE [LARGE SCALE GENOMIC DNA]</scope>
    <source>
        <strain evidence="2 3">Foug A</strain>
    </source>
</reference>
<gene>
    <name evidence="2" type="ORF">SCLCIDRAFT_30266</name>
</gene>
<dbReference type="Proteomes" id="UP000053989">
    <property type="component" value="Unassembled WGS sequence"/>
</dbReference>